<keyword evidence="2 4" id="KW-0808">Transferase</keyword>
<evidence type="ECO:0000313" key="7">
    <source>
        <dbReference type="Proteomes" id="UP001595969"/>
    </source>
</evidence>
<feature type="site" description="Raises pKa of active site His" evidence="4">
    <location>
        <position position="144"/>
    </location>
</feature>
<dbReference type="InterPro" id="IPR004607">
    <property type="entry name" value="GART"/>
</dbReference>
<feature type="domain" description="Formyl transferase N-terminal" evidence="5">
    <location>
        <begin position="1"/>
        <end position="181"/>
    </location>
</feature>
<dbReference type="HAMAP" id="MF_01930">
    <property type="entry name" value="PurN"/>
    <property type="match status" value="1"/>
</dbReference>
<dbReference type="PANTHER" id="PTHR43369">
    <property type="entry name" value="PHOSPHORIBOSYLGLYCINAMIDE FORMYLTRANSFERASE"/>
    <property type="match status" value="1"/>
</dbReference>
<feature type="binding site" evidence="4">
    <location>
        <begin position="11"/>
        <end position="13"/>
    </location>
    <ligand>
        <name>N(1)-(5-phospho-beta-D-ribosyl)glycinamide</name>
        <dbReference type="ChEBI" id="CHEBI:143788"/>
    </ligand>
</feature>
<dbReference type="PANTHER" id="PTHR43369:SF2">
    <property type="entry name" value="PHOSPHORIBOSYLGLYCINAMIDE FORMYLTRANSFERASE"/>
    <property type="match status" value="1"/>
</dbReference>
<feature type="binding site" evidence="4">
    <location>
        <position position="64"/>
    </location>
    <ligand>
        <name>(6R)-10-formyltetrahydrofolate</name>
        <dbReference type="ChEBI" id="CHEBI:195366"/>
    </ligand>
</feature>
<dbReference type="EC" id="2.1.2.2" evidence="4"/>
<dbReference type="InterPro" id="IPR002376">
    <property type="entry name" value="Formyl_transf_N"/>
</dbReference>
<comment type="similarity">
    <text evidence="4">Belongs to the GART family.</text>
</comment>
<name>A0ABV9MWT2_9ENTE</name>
<dbReference type="EMBL" id="JBHSGS010000063">
    <property type="protein sequence ID" value="MFC4720467.1"/>
    <property type="molecule type" value="Genomic_DNA"/>
</dbReference>
<dbReference type="GO" id="GO:0004644">
    <property type="term" value="F:phosphoribosylglycinamide formyltransferase activity"/>
    <property type="evidence" value="ECO:0007669"/>
    <property type="project" value="UniProtKB-EC"/>
</dbReference>
<dbReference type="CDD" id="cd08645">
    <property type="entry name" value="FMT_core_GART"/>
    <property type="match status" value="1"/>
</dbReference>
<comment type="catalytic activity">
    <reaction evidence="4">
        <text>N(1)-(5-phospho-beta-D-ribosyl)glycinamide + (6R)-10-formyltetrahydrofolate = N(2)-formyl-N(1)-(5-phospho-beta-D-ribosyl)glycinamide + (6S)-5,6,7,8-tetrahydrofolate + H(+)</text>
        <dbReference type="Rhea" id="RHEA:15053"/>
        <dbReference type="ChEBI" id="CHEBI:15378"/>
        <dbReference type="ChEBI" id="CHEBI:57453"/>
        <dbReference type="ChEBI" id="CHEBI:143788"/>
        <dbReference type="ChEBI" id="CHEBI:147286"/>
        <dbReference type="ChEBI" id="CHEBI:195366"/>
        <dbReference type="EC" id="2.1.2.2"/>
    </reaction>
</comment>
<keyword evidence="7" id="KW-1185">Reference proteome</keyword>
<evidence type="ECO:0000259" key="5">
    <source>
        <dbReference type="Pfam" id="PF00551"/>
    </source>
</evidence>
<keyword evidence="3 4" id="KW-0658">Purine biosynthesis</keyword>
<sequence length="193" mass="21534">MKIAVFASGNGSNFEVIAQAVAAGQIEAELTLLFCDNPKAFVLNRGEKHDVKTLCFSPKDFNNKTEYEKELTKIMLEHQIDLIVLAGYMRIIGPTLLDAFPNRIINIHPSLLPSFPGLHGIKDAYDYGVKITGITIHYIDAGVDTGPIIAQAATPILPEDTLESLEEKIHQLEHHWYPKVLADITRKKESDRK</sequence>
<comment type="function">
    <text evidence="4">Catalyzes the transfer of a formyl group from 10-formyltetrahydrofolate to 5-phospho-ribosyl-glycinamide (GAR), producing 5-phospho-ribosyl-N-formylglycinamide (FGAR) and tetrahydrofolate.</text>
</comment>
<dbReference type="SUPFAM" id="SSF53328">
    <property type="entry name" value="Formyltransferase"/>
    <property type="match status" value="1"/>
</dbReference>
<proteinExistence type="inferred from homology"/>
<dbReference type="Proteomes" id="UP001595969">
    <property type="component" value="Unassembled WGS sequence"/>
</dbReference>
<comment type="caution">
    <text evidence="6">The sequence shown here is derived from an EMBL/GenBank/DDBJ whole genome shotgun (WGS) entry which is preliminary data.</text>
</comment>
<protein>
    <recommendedName>
        <fullName evidence="4">Phosphoribosylglycinamide formyltransferase</fullName>
        <ecNumber evidence="4">2.1.2.2</ecNumber>
    </recommendedName>
    <alternativeName>
        <fullName evidence="4">5'-phosphoribosylglycinamide transformylase</fullName>
    </alternativeName>
    <alternativeName>
        <fullName evidence="4">GAR transformylase</fullName>
        <shortName evidence="4">GART</shortName>
    </alternativeName>
</protein>
<feature type="active site" description="Proton donor" evidence="4">
    <location>
        <position position="108"/>
    </location>
</feature>
<feature type="binding site" evidence="4">
    <location>
        <begin position="89"/>
        <end position="92"/>
    </location>
    <ligand>
        <name>(6R)-10-formyltetrahydrofolate</name>
        <dbReference type="ChEBI" id="CHEBI:195366"/>
    </ligand>
</feature>
<organism evidence="6 7">
    <name type="scientific">Enterococcus lemanii</name>
    <dbReference type="NCBI Taxonomy" id="1159752"/>
    <lineage>
        <taxon>Bacteria</taxon>
        <taxon>Bacillati</taxon>
        <taxon>Bacillota</taxon>
        <taxon>Bacilli</taxon>
        <taxon>Lactobacillales</taxon>
        <taxon>Enterococcaceae</taxon>
        <taxon>Enterococcus</taxon>
    </lineage>
</organism>
<dbReference type="InterPro" id="IPR036477">
    <property type="entry name" value="Formyl_transf_N_sf"/>
</dbReference>
<dbReference type="RefSeq" id="WP_204652738.1">
    <property type="nucleotide sequence ID" value="NZ_JAFBFD010000001.1"/>
</dbReference>
<evidence type="ECO:0000256" key="3">
    <source>
        <dbReference type="ARBA" id="ARBA00022755"/>
    </source>
</evidence>
<comment type="pathway">
    <text evidence="1 4">Purine metabolism; IMP biosynthesis via de novo pathway; N(2)-formyl-N(1)-(5-phospho-D-ribosyl)glycinamide from N(1)-(5-phospho-D-ribosyl)glycinamide (10-formyl THF route): step 1/1.</text>
</comment>
<evidence type="ECO:0000256" key="2">
    <source>
        <dbReference type="ARBA" id="ARBA00022679"/>
    </source>
</evidence>
<dbReference type="Gene3D" id="3.40.50.170">
    <property type="entry name" value="Formyl transferase, N-terminal domain"/>
    <property type="match status" value="1"/>
</dbReference>
<feature type="binding site" evidence="4">
    <location>
        <position position="106"/>
    </location>
    <ligand>
        <name>(6R)-10-formyltetrahydrofolate</name>
        <dbReference type="ChEBI" id="CHEBI:195366"/>
    </ligand>
</feature>
<gene>
    <name evidence="4 6" type="primary">purN</name>
    <name evidence="6" type="ORF">ACFO5I_12105</name>
</gene>
<evidence type="ECO:0000256" key="4">
    <source>
        <dbReference type="HAMAP-Rule" id="MF_01930"/>
    </source>
</evidence>
<evidence type="ECO:0000313" key="6">
    <source>
        <dbReference type="EMBL" id="MFC4720467.1"/>
    </source>
</evidence>
<dbReference type="Pfam" id="PF00551">
    <property type="entry name" value="Formyl_trans_N"/>
    <property type="match status" value="1"/>
</dbReference>
<reference evidence="7" key="1">
    <citation type="journal article" date="2019" name="Int. J. Syst. Evol. Microbiol.">
        <title>The Global Catalogue of Microorganisms (GCM) 10K type strain sequencing project: providing services to taxonomists for standard genome sequencing and annotation.</title>
        <authorList>
            <consortium name="The Broad Institute Genomics Platform"/>
            <consortium name="The Broad Institute Genome Sequencing Center for Infectious Disease"/>
            <person name="Wu L."/>
            <person name="Ma J."/>
        </authorList>
    </citation>
    <scope>NUCLEOTIDE SEQUENCE [LARGE SCALE GENOMIC DNA]</scope>
    <source>
        <strain evidence="7">CGMCC 1.19032</strain>
    </source>
</reference>
<accession>A0ABV9MWT2</accession>
<evidence type="ECO:0000256" key="1">
    <source>
        <dbReference type="ARBA" id="ARBA00005054"/>
    </source>
</evidence>
<dbReference type="NCBIfam" id="TIGR00639">
    <property type="entry name" value="PurN"/>
    <property type="match status" value="1"/>
</dbReference>